<feature type="coiled-coil region" evidence="1">
    <location>
        <begin position="2"/>
        <end position="29"/>
    </location>
</feature>
<organism evidence="2 3">
    <name type="scientific">Nitrosopumilus adriaticus</name>
    <dbReference type="NCBI Taxonomy" id="1580092"/>
    <lineage>
        <taxon>Archaea</taxon>
        <taxon>Nitrososphaerota</taxon>
        <taxon>Nitrososphaeria</taxon>
        <taxon>Nitrosopumilales</taxon>
        <taxon>Nitrosopumilaceae</taxon>
        <taxon>Nitrosopumilus</taxon>
    </lineage>
</organism>
<evidence type="ECO:0000256" key="1">
    <source>
        <dbReference type="SAM" id="Coils"/>
    </source>
</evidence>
<dbReference type="HOGENOM" id="CLU_1820931_0_0_2"/>
<dbReference type="RefSeq" id="WP_048116117.1">
    <property type="nucleotide sequence ID" value="NZ_CP011070.1"/>
</dbReference>
<proteinExistence type="predicted"/>
<name>A0A0D5C293_9ARCH</name>
<dbReference type="OrthoDB" id="3122at2157"/>
<evidence type="ECO:0000313" key="3">
    <source>
        <dbReference type="Proteomes" id="UP000032408"/>
    </source>
</evidence>
<keyword evidence="1" id="KW-0175">Coiled coil</keyword>
<dbReference type="EMBL" id="CP011070">
    <property type="protein sequence ID" value="AJW70821.1"/>
    <property type="molecule type" value="Genomic_DNA"/>
</dbReference>
<dbReference type="Proteomes" id="UP000032408">
    <property type="component" value="Chromosome"/>
</dbReference>
<protein>
    <submittedName>
        <fullName evidence="2">Uncharacterized protein</fullName>
    </submittedName>
</protein>
<keyword evidence="3" id="KW-1185">Reference proteome</keyword>
<accession>A0A0D5C293</accession>
<sequence length="141" mass="17299">MDKILSKELKDLEKKLNKQRKEKAEEIIKDKLDKKKLDYDTISLILEIFEKSKFNWHDEHFDVFDTKTNNFRGKELPNNNRECVMLGLRLGMIRSKIIFNLRDRQFNEEERQSIDDLVWNFVWYQWKEARMLYDHSKNAKK</sequence>
<reference evidence="3" key="1">
    <citation type="submission" date="2015-03" db="EMBL/GenBank/DDBJ databases">
        <title>Characterization of two novel Thaumarchaeota isolated from the Northern Adriatic Sea.</title>
        <authorList>
            <person name="Bayer B."/>
            <person name="Vojvoda J."/>
            <person name="Offre P."/>
            <person name="Srivastava A."/>
            <person name="Elisabeth N."/>
            <person name="Garcia J.A.L."/>
            <person name="Schleper C."/>
            <person name="Herndl G.J."/>
        </authorList>
    </citation>
    <scope>NUCLEOTIDE SEQUENCE [LARGE SCALE GENOMIC DNA]</scope>
    <source>
        <strain evidence="3">NF5</strain>
    </source>
</reference>
<dbReference type="STRING" id="1580092.NADRNF5_1132"/>
<dbReference type="KEGG" id="nin:NADRNF5_1132"/>
<reference evidence="2 3" key="2">
    <citation type="journal article" date="2016" name="ISME J.">
        <title>Physiological and genomic characterization of two novel marine thaumarchaeal strains indicates niche differentiation.</title>
        <authorList>
            <person name="Bayer B."/>
            <person name="Vojvoda J."/>
            <person name="Offre P."/>
            <person name="Alves R.J."/>
            <person name="Elisabeth N.H."/>
            <person name="Garcia J.A."/>
            <person name="Volland J.M."/>
            <person name="Srivastava A."/>
            <person name="Schleper C."/>
            <person name="Herndl G.J."/>
        </authorList>
    </citation>
    <scope>NUCLEOTIDE SEQUENCE [LARGE SCALE GENOMIC DNA]</scope>
    <source>
        <strain evidence="2 3">NF5</strain>
    </source>
</reference>
<gene>
    <name evidence="2" type="ORF">NADRNF5_1132</name>
</gene>
<dbReference type="GeneID" id="24820337"/>
<dbReference type="AlphaFoldDB" id="A0A0D5C293"/>
<evidence type="ECO:0000313" key="2">
    <source>
        <dbReference type="EMBL" id="AJW70821.1"/>
    </source>
</evidence>